<dbReference type="Pfam" id="PF13472">
    <property type="entry name" value="Lipase_GDSL_2"/>
    <property type="match status" value="1"/>
</dbReference>
<gene>
    <name evidence="2" type="ORF">IAD01_07625</name>
</gene>
<dbReference type="SUPFAM" id="SSF52266">
    <property type="entry name" value="SGNH hydrolase"/>
    <property type="match status" value="1"/>
</dbReference>
<evidence type="ECO:0000313" key="3">
    <source>
        <dbReference type="Proteomes" id="UP000823982"/>
    </source>
</evidence>
<dbReference type="InterPro" id="IPR053140">
    <property type="entry name" value="GDSL_Rv0518-like"/>
</dbReference>
<dbReference type="AlphaFoldDB" id="A0A9D1EPZ9"/>
<comment type="caution">
    <text evidence="2">The sequence shown here is derived from an EMBL/GenBank/DDBJ whole genome shotgun (WGS) entry which is preliminary data.</text>
</comment>
<dbReference type="EMBL" id="DVIR01000070">
    <property type="protein sequence ID" value="HIS25249.1"/>
    <property type="molecule type" value="Genomic_DNA"/>
</dbReference>
<dbReference type="InterPro" id="IPR036514">
    <property type="entry name" value="SGNH_hydro_sf"/>
</dbReference>
<name>A0A9D1EPZ9_9FIRM</name>
<proteinExistence type="predicted"/>
<dbReference type="InterPro" id="IPR013830">
    <property type="entry name" value="SGNH_hydro"/>
</dbReference>
<protein>
    <recommendedName>
        <fullName evidence="1">SGNH hydrolase-type esterase domain-containing protein</fullName>
    </recommendedName>
</protein>
<dbReference type="Gene3D" id="3.40.50.1110">
    <property type="entry name" value="SGNH hydrolase"/>
    <property type="match status" value="1"/>
</dbReference>
<dbReference type="Proteomes" id="UP000823982">
    <property type="component" value="Unassembled WGS sequence"/>
</dbReference>
<reference evidence="2" key="1">
    <citation type="submission" date="2020-10" db="EMBL/GenBank/DDBJ databases">
        <authorList>
            <person name="Gilroy R."/>
        </authorList>
    </citation>
    <scope>NUCLEOTIDE SEQUENCE</scope>
    <source>
        <strain evidence="2">CHK157-1446</strain>
    </source>
</reference>
<reference evidence="2" key="2">
    <citation type="journal article" date="2021" name="PeerJ">
        <title>Extensive microbial diversity within the chicken gut microbiome revealed by metagenomics and culture.</title>
        <authorList>
            <person name="Gilroy R."/>
            <person name="Ravi A."/>
            <person name="Getino M."/>
            <person name="Pursley I."/>
            <person name="Horton D.L."/>
            <person name="Alikhan N.F."/>
            <person name="Baker D."/>
            <person name="Gharbi K."/>
            <person name="Hall N."/>
            <person name="Watson M."/>
            <person name="Adriaenssens E.M."/>
            <person name="Foster-Nyarko E."/>
            <person name="Jarju S."/>
            <person name="Secka A."/>
            <person name="Antonio M."/>
            <person name="Oren A."/>
            <person name="Chaudhuri R.R."/>
            <person name="La Ragione R."/>
            <person name="Hildebrand F."/>
            <person name="Pallen M.J."/>
        </authorList>
    </citation>
    <scope>NUCLEOTIDE SEQUENCE</scope>
    <source>
        <strain evidence="2">CHK157-1446</strain>
    </source>
</reference>
<feature type="domain" description="SGNH hydrolase-type esterase" evidence="1">
    <location>
        <begin position="179"/>
        <end position="365"/>
    </location>
</feature>
<evidence type="ECO:0000313" key="2">
    <source>
        <dbReference type="EMBL" id="HIS25249.1"/>
    </source>
</evidence>
<dbReference type="PANTHER" id="PTHR43784">
    <property type="entry name" value="GDSL-LIKE LIPASE/ACYLHYDROLASE, PUTATIVE (AFU_ORTHOLOGUE AFUA_2G00820)-RELATED"/>
    <property type="match status" value="1"/>
</dbReference>
<evidence type="ECO:0000259" key="1">
    <source>
        <dbReference type="Pfam" id="PF13472"/>
    </source>
</evidence>
<sequence length="381" mass="41848">MKDKWTATWGAAMLTAGDEQIPKNPCLCGSTLRQQIRVSIGGRSLRLALSNEYGNGDLEIKKITIARLLSPSSSEIDVLSARQLTLEQNCSFTVPAGKRVYLDELEYDVSEMEDFAVTMELGAVPEVLTCHTASRCSAWIVSGERADERIYDSFEEMTSWYFIAELDVTAAEGSEVIVCFGDSLTDGASVTTNGFARYTDELSRRLRSDPRLCRLAVVNMGIGATALFRYGGDIAGTVRANRDILGVPGVKYAVLFMGVNDIGGAQSDISGELISHYKSVISRCHANGIKIYGATITPFKGNGYYSELHEKIRLAANEFILSDDSGYDGCIDLASIMCDPSDPQKLNDCYVSVWNDYLHFNDSGYCRVGDEVYSFLESKIK</sequence>
<dbReference type="PANTHER" id="PTHR43784:SF2">
    <property type="entry name" value="GDSL-LIKE LIPASE_ACYLHYDROLASE, PUTATIVE (AFU_ORTHOLOGUE AFUA_2G00820)-RELATED"/>
    <property type="match status" value="1"/>
</dbReference>
<organism evidence="2 3">
    <name type="scientific">Candidatus Faeciplasma gallinarum</name>
    <dbReference type="NCBI Taxonomy" id="2840799"/>
    <lineage>
        <taxon>Bacteria</taxon>
        <taxon>Bacillati</taxon>
        <taxon>Bacillota</taxon>
        <taxon>Clostridia</taxon>
        <taxon>Eubacteriales</taxon>
        <taxon>Oscillospiraceae</taxon>
        <taxon>Oscillospiraceae incertae sedis</taxon>
        <taxon>Candidatus Faeciplasma</taxon>
    </lineage>
</organism>
<accession>A0A9D1EPZ9</accession>